<name>B0XEN0_CULQU</name>
<sequence length="660" mass="69711">MAQSRPAEAGRVTAPPLSDFQSSQYYVLFDDDGNIIQRTPVTPPFIVQPALSVDVAEPSIEPTADYETAMDTSTGLPNDQQPAVDLPGLGQPAQPNVTEQLLIANPPCQHNIVQPRVSSVSATCAIPVGQHTHSRAELHSGNAYSGICPAEAAGTAAPPIDFQQVPVNFSSHPDVFGPCCSSNTATISTSVGQSTPNRAEFYPANFSSKHVVSGSCGTTTGSTAAELPTPSRAEPRAFFVFRSGDTSSGVCPAKASVTAAPSSEIQTVTVNISDQPGVFRSVATPRHARANRVAMTTSSIGPAVQNANFPVSQFIQPVNSTTSYYHLGQNPPVAGRYHSALQNVTSPAPHFIQPGNLTTGICPAGATGTAPPLSGSQPVPVNTTTSFNRHGQNLPVAGRYYSVLQNVTPPAPQFIRPGNLTTGICPAGALGTAPPLSGSQPVPVNTTTSFNRHGQNPPVAGRYYSVLQNVTSQAPQFIRPGNLTSGICPAEAPGTAPPLSGFQPVPVNATTSFNYSVHNLPGAGQNNSALQNVTSSAPLHFRPAAQYHNNYAQSEPSLANNAQLTQPYLMPQSRNPLPRGPSPTTEEQIVAYIQGRTGWDASHFNCRRLTSESRSDARPLTFVSFKVTVPDHPDFIHSICDKEFWPSFVSVDAFTLKRRS</sequence>
<protein>
    <submittedName>
        <fullName evidence="1 2">Uncharacterized protein</fullName>
    </submittedName>
</protein>
<dbReference type="EnsemblMetazoa" id="CPIJ017664-RA">
    <property type="protein sequence ID" value="CPIJ017664-PA"/>
    <property type="gene ID" value="CPIJ017664"/>
</dbReference>
<accession>B0XEN0</accession>
<evidence type="ECO:0000313" key="3">
    <source>
        <dbReference type="Proteomes" id="UP000002320"/>
    </source>
</evidence>
<dbReference type="HOGENOM" id="CLU_415773_0_0_1"/>
<dbReference type="AlphaFoldDB" id="B0XEN0"/>
<reference evidence="2" key="2">
    <citation type="submission" date="2020-05" db="UniProtKB">
        <authorList>
            <consortium name="EnsemblMetazoa"/>
        </authorList>
    </citation>
    <scope>IDENTIFICATION</scope>
    <source>
        <strain evidence="2">JHB</strain>
    </source>
</reference>
<keyword evidence="3" id="KW-1185">Reference proteome</keyword>
<dbReference type="InParanoid" id="B0XEN0"/>
<organism>
    <name type="scientific">Culex quinquefasciatus</name>
    <name type="common">Southern house mosquito</name>
    <name type="synonym">Culex pungens</name>
    <dbReference type="NCBI Taxonomy" id="7176"/>
    <lineage>
        <taxon>Eukaryota</taxon>
        <taxon>Metazoa</taxon>
        <taxon>Ecdysozoa</taxon>
        <taxon>Arthropoda</taxon>
        <taxon>Hexapoda</taxon>
        <taxon>Insecta</taxon>
        <taxon>Pterygota</taxon>
        <taxon>Neoptera</taxon>
        <taxon>Endopterygota</taxon>
        <taxon>Diptera</taxon>
        <taxon>Nematocera</taxon>
        <taxon>Culicoidea</taxon>
        <taxon>Culicidae</taxon>
        <taxon>Culicinae</taxon>
        <taxon>Culicini</taxon>
        <taxon>Culex</taxon>
        <taxon>Culex</taxon>
    </lineage>
</organism>
<evidence type="ECO:0000313" key="2">
    <source>
        <dbReference type="EnsemblMetazoa" id="CPIJ017664-PA"/>
    </source>
</evidence>
<dbReference type="VEuPathDB" id="VectorBase:CPIJ017664"/>
<gene>
    <name evidence="2" type="primary">6051709</name>
    <name evidence="1" type="ORF">CpipJ_CPIJ017664</name>
</gene>
<dbReference type="EMBL" id="DS232846">
    <property type="protein sequence ID" value="EDS26091.1"/>
    <property type="molecule type" value="Genomic_DNA"/>
</dbReference>
<evidence type="ECO:0000313" key="1">
    <source>
        <dbReference type="EMBL" id="EDS26091.1"/>
    </source>
</evidence>
<reference evidence="1" key="1">
    <citation type="submission" date="2007-03" db="EMBL/GenBank/DDBJ databases">
        <title>Annotation of Culex pipiens quinquefasciatus.</title>
        <authorList>
            <consortium name="The Broad Institute Genome Sequencing Platform"/>
            <person name="Atkinson P.W."/>
            <person name="Hemingway J."/>
            <person name="Christensen B.M."/>
            <person name="Higgs S."/>
            <person name="Kodira C."/>
            <person name="Hannick L."/>
            <person name="Megy K."/>
            <person name="O'Leary S."/>
            <person name="Pearson M."/>
            <person name="Haas B.J."/>
            <person name="Mauceli E."/>
            <person name="Wortman J.R."/>
            <person name="Lee N.H."/>
            <person name="Guigo R."/>
            <person name="Stanke M."/>
            <person name="Alvarado L."/>
            <person name="Amedeo P."/>
            <person name="Antoine C.H."/>
            <person name="Arensburger P."/>
            <person name="Bidwell S.L."/>
            <person name="Crawford M."/>
            <person name="Camaro F."/>
            <person name="Devon K."/>
            <person name="Engels R."/>
            <person name="Hammond M."/>
            <person name="Howarth C."/>
            <person name="Koehrsen M."/>
            <person name="Lawson D."/>
            <person name="Montgomery P."/>
            <person name="Nene V."/>
            <person name="Nusbaum C."/>
            <person name="Puiu D."/>
            <person name="Romero-Severson J."/>
            <person name="Severson D.W."/>
            <person name="Shumway M."/>
            <person name="Sisk P."/>
            <person name="Stolte C."/>
            <person name="Zeng Q."/>
            <person name="Eisenstadt E."/>
            <person name="Fraser-Liggett C."/>
            <person name="Strausberg R."/>
            <person name="Galagan J."/>
            <person name="Birren B."/>
            <person name="Collins F.H."/>
        </authorList>
    </citation>
    <scope>NUCLEOTIDE SEQUENCE [LARGE SCALE GENOMIC DNA]</scope>
    <source>
        <strain evidence="1">JHB</strain>
    </source>
</reference>
<proteinExistence type="predicted"/>
<dbReference type="KEGG" id="cqu:CpipJ_CPIJ017664"/>
<dbReference type="Proteomes" id="UP000002320">
    <property type="component" value="Unassembled WGS sequence"/>
</dbReference>